<comment type="caution">
    <text evidence="2">The sequence shown here is derived from an EMBL/GenBank/DDBJ whole genome shotgun (WGS) entry which is preliminary data.</text>
</comment>
<dbReference type="AlphaFoldDB" id="A0A3D9ZAK2"/>
<gene>
    <name evidence="2" type="ORF">DFJ67_0280</name>
</gene>
<protein>
    <submittedName>
        <fullName evidence="2">Uncharacterized protein</fullName>
    </submittedName>
</protein>
<evidence type="ECO:0000313" key="3">
    <source>
        <dbReference type="Proteomes" id="UP000256913"/>
    </source>
</evidence>
<feature type="region of interest" description="Disordered" evidence="1">
    <location>
        <begin position="1"/>
        <end position="21"/>
    </location>
</feature>
<feature type="compositionally biased region" description="Basic and acidic residues" evidence="1">
    <location>
        <begin position="1"/>
        <end position="10"/>
    </location>
</feature>
<keyword evidence="3" id="KW-1185">Reference proteome</keyword>
<organism evidence="2 3">
    <name type="scientific">Asanoa ferruginea</name>
    <dbReference type="NCBI Taxonomy" id="53367"/>
    <lineage>
        <taxon>Bacteria</taxon>
        <taxon>Bacillati</taxon>
        <taxon>Actinomycetota</taxon>
        <taxon>Actinomycetes</taxon>
        <taxon>Micromonosporales</taxon>
        <taxon>Micromonosporaceae</taxon>
        <taxon>Asanoa</taxon>
    </lineage>
</organism>
<feature type="region of interest" description="Disordered" evidence="1">
    <location>
        <begin position="26"/>
        <end position="45"/>
    </location>
</feature>
<evidence type="ECO:0000256" key="1">
    <source>
        <dbReference type="SAM" id="MobiDB-lite"/>
    </source>
</evidence>
<sequence length="45" mass="4779">MLISEEDRGPGQRPAVTKACSIATEEKASVVGPPRSDLKKRGQGK</sequence>
<dbReference type="Proteomes" id="UP000256913">
    <property type="component" value="Unassembled WGS sequence"/>
</dbReference>
<accession>A0A3D9ZAK2</accession>
<reference evidence="2 3" key="1">
    <citation type="submission" date="2018-08" db="EMBL/GenBank/DDBJ databases">
        <title>Sequencing the genomes of 1000 actinobacteria strains.</title>
        <authorList>
            <person name="Klenk H.-P."/>
        </authorList>
    </citation>
    <scope>NUCLEOTIDE SEQUENCE [LARGE SCALE GENOMIC DNA]</scope>
    <source>
        <strain evidence="2 3">DSM 44099</strain>
    </source>
</reference>
<name>A0A3D9ZAK2_9ACTN</name>
<feature type="compositionally biased region" description="Basic and acidic residues" evidence="1">
    <location>
        <begin position="36"/>
        <end position="45"/>
    </location>
</feature>
<proteinExistence type="predicted"/>
<dbReference type="EMBL" id="QUMQ01000001">
    <property type="protein sequence ID" value="REF94361.1"/>
    <property type="molecule type" value="Genomic_DNA"/>
</dbReference>
<evidence type="ECO:0000313" key="2">
    <source>
        <dbReference type="EMBL" id="REF94361.1"/>
    </source>
</evidence>